<keyword evidence="2" id="KW-1185">Reference proteome</keyword>
<name>A0A8J6B1X5_ELECQ</name>
<proteinExistence type="predicted"/>
<evidence type="ECO:0000313" key="1">
    <source>
        <dbReference type="EMBL" id="KAG9461654.1"/>
    </source>
</evidence>
<accession>A0A8J6B1X5</accession>
<evidence type="ECO:0000313" key="2">
    <source>
        <dbReference type="Proteomes" id="UP000770717"/>
    </source>
</evidence>
<dbReference type="Proteomes" id="UP000770717">
    <property type="component" value="Unassembled WGS sequence"/>
</dbReference>
<feature type="non-terminal residue" evidence="1">
    <location>
        <position position="71"/>
    </location>
</feature>
<feature type="non-terminal residue" evidence="1">
    <location>
        <position position="1"/>
    </location>
</feature>
<protein>
    <submittedName>
        <fullName evidence="1">Uncharacterized protein</fullName>
    </submittedName>
</protein>
<dbReference type="EMBL" id="WNTK01018230">
    <property type="protein sequence ID" value="KAG9461654.1"/>
    <property type="molecule type" value="Genomic_DNA"/>
</dbReference>
<gene>
    <name evidence="1" type="ORF">GDO78_016140</name>
</gene>
<comment type="caution">
    <text evidence="1">The sequence shown here is derived from an EMBL/GenBank/DDBJ whole genome shotgun (WGS) entry which is preliminary data.</text>
</comment>
<organism evidence="1 2">
    <name type="scientific">Eleutherodactylus coqui</name>
    <name type="common">Puerto Rican coqui</name>
    <dbReference type="NCBI Taxonomy" id="57060"/>
    <lineage>
        <taxon>Eukaryota</taxon>
        <taxon>Metazoa</taxon>
        <taxon>Chordata</taxon>
        <taxon>Craniata</taxon>
        <taxon>Vertebrata</taxon>
        <taxon>Euteleostomi</taxon>
        <taxon>Amphibia</taxon>
        <taxon>Batrachia</taxon>
        <taxon>Anura</taxon>
        <taxon>Neobatrachia</taxon>
        <taxon>Hyloidea</taxon>
        <taxon>Eleutherodactylidae</taxon>
        <taxon>Eleutherodactylinae</taxon>
        <taxon>Eleutherodactylus</taxon>
        <taxon>Eleutherodactylus</taxon>
    </lineage>
</organism>
<reference evidence="1" key="1">
    <citation type="thesis" date="2020" institute="ProQuest LLC" country="789 East Eisenhower Parkway, Ann Arbor, MI, USA">
        <title>Comparative Genomics and Chromosome Evolution.</title>
        <authorList>
            <person name="Mudd A.B."/>
        </authorList>
    </citation>
    <scope>NUCLEOTIDE SEQUENCE</scope>
    <source>
        <strain evidence="1">HN-11 Male</strain>
        <tissue evidence="1">Kidney and liver</tissue>
    </source>
</reference>
<dbReference type="AlphaFoldDB" id="A0A8J6B1X5"/>
<sequence>VIPLNEQFSSISDETRSMMANWILQRLQDKNLQGCVRSSDTAEEWKNRVCMQFFNDMKMETVFQVYPTFNA</sequence>